<dbReference type="EMBL" id="RXNV01000004">
    <property type="protein sequence ID" value="RTR32178.1"/>
    <property type="molecule type" value="Genomic_DNA"/>
</dbReference>
<dbReference type="OrthoDB" id="9768896at2"/>
<keyword evidence="5" id="KW-1185">Reference proteome</keyword>
<dbReference type="SUPFAM" id="SSF52418">
    <property type="entry name" value="Nucleoside phosphorylase/phosphoribosyltransferase catalytic domain"/>
    <property type="match status" value="1"/>
</dbReference>
<dbReference type="Gene3D" id="3.40.1030.10">
    <property type="entry name" value="Nucleoside phosphorylase/phosphoribosyltransferase catalytic domain"/>
    <property type="match status" value="1"/>
</dbReference>
<dbReference type="Gene3D" id="1.20.970.10">
    <property type="entry name" value="Transferase, Pyrimidine Nucleoside Phosphorylase, Chain C"/>
    <property type="match status" value="1"/>
</dbReference>
<dbReference type="InterPro" id="IPR005940">
    <property type="entry name" value="Anthranilate_Pribosyl_Tfrase"/>
</dbReference>
<dbReference type="RefSeq" id="WP_126506017.1">
    <property type="nucleotide sequence ID" value="NZ_RXNV01000004.1"/>
</dbReference>
<organism evidence="4 5">
    <name type="scientific">Shewanella atlantica</name>
    <dbReference type="NCBI Taxonomy" id="271099"/>
    <lineage>
        <taxon>Bacteria</taxon>
        <taxon>Pseudomonadati</taxon>
        <taxon>Pseudomonadota</taxon>
        <taxon>Gammaproteobacteria</taxon>
        <taxon>Alteromonadales</taxon>
        <taxon>Shewanellaceae</taxon>
        <taxon>Shewanella</taxon>
    </lineage>
</organism>
<dbReference type="GO" id="GO:0004048">
    <property type="term" value="F:anthranilate phosphoribosyltransferase activity"/>
    <property type="evidence" value="ECO:0007669"/>
    <property type="project" value="InterPro"/>
</dbReference>
<dbReference type="PANTHER" id="PTHR43285">
    <property type="entry name" value="ANTHRANILATE PHOSPHORIBOSYLTRANSFERASE"/>
    <property type="match status" value="1"/>
</dbReference>
<keyword evidence="2 4" id="KW-0808">Transferase</keyword>
<proteinExistence type="predicted"/>
<dbReference type="InterPro" id="IPR017459">
    <property type="entry name" value="Glycosyl_Trfase_fam3_N_dom"/>
</dbReference>
<dbReference type="PANTHER" id="PTHR43285:SF4">
    <property type="entry name" value="TRANSFERASE"/>
    <property type="match status" value="1"/>
</dbReference>
<dbReference type="InterPro" id="IPR035902">
    <property type="entry name" value="Nuc_phospho_transferase"/>
</dbReference>
<dbReference type="GO" id="GO:0005829">
    <property type="term" value="C:cytosol"/>
    <property type="evidence" value="ECO:0007669"/>
    <property type="project" value="TreeGrafter"/>
</dbReference>
<comment type="caution">
    <text evidence="4">The sequence shown here is derived from an EMBL/GenBank/DDBJ whole genome shotgun (WGS) entry which is preliminary data.</text>
</comment>
<dbReference type="SUPFAM" id="SSF47648">
    <property type="entry name" value="Nucleoside phosphorylase/phosphoribosyltransferase N-terminal domain"/>
    <property type="match status" value="1"/>
</dbReference>
<dbReference type="Pfam" id="PF02885">
    <property type="entry name" value="Glycos_trans_3N"/>
    <property type="match status" value="1"/>
</dbReference>
<dbReference type="GO" id="GO:0000162">
    <property type="term" value="P:L-tryptophan biosynthetic process"/>
    <property type="evidence" value="ECO:0007669"/>
    <property type="project" value="InterPro"/>
</dbReference>
<protein>
    <submittedName>
        <fullName evidence="4">Glycosyl transferase</fullName>
    </submittedName>
</protein>
<evidence type="ECO:0000313" key="5">
    <source>
        <dbReference type="Proteomes" id="UP000282060"/>
    </source>
</evidence>
<reference evidence="4 5" key="1">
    <citation type="submission" date="2018-12" db="EMBL/GenBank/DDBJ databases">
        <authorList>
            <person name="Yu L."/>
        </authorList>
    </citation>
    <scope>NUCLEOTIDE SEQUENCE [LARGE SCALE GENOMIC DNA]</scope>
    <source>
        <strain evidence="4 5">HAW-EB5</strain>
    </source>
</reference>
<name>A0A431WA26_9GAMM</name>
<accession>A0A431WA26</accession>
<feature type="domain" description="Glycosyl transferase family 3 N-terminal" evidence="3">
    <location>
        <begin position="7"/>
        <end position="65"/>
    </location>
</feature>
<evidence type="ECO:0000256" key="2">
    <source>
        <dbReference type="ARBA" id="ARBA00022679"/>
    </source>
</evidence>
<evidence type="ECO:0000256" key="1">
    <source>
        <dbReference type="ARBA" id="ARBA00022676"/>
    </source>
</evidence>
<keyword evidence="1" id="KW-0328">Glycosyltransferase</keyword>
<evidence type="ECO:0000313" key="4">
    <source>
        <dbReference type="EMBL" id="RTR32178.1"/>
    </source>
</evidence>
<evidence type="ECO:0000259" key="3">
    <source>
        <dbReference type="Pfam" id="PF02885"/>
    </source>
</evidence>
<dbReference type="InterPro" id="IPR036320">
    <property type="entry name" value="Glycosyl_Trfase_fam3_N_dom_sf"/>
</dbReference>
<dbReference type="AlphaFoldDB" id="A0A431WA26"/>
<dbReference type="Proteomes" id="UP000282060">
    <property type="component" value="Unassembled WGS sequence"/>
</dbReference>
<gene>
    <name evidence="4" type="ORF">EKG39_12160</name>
</gene>
<sequence>MKQAYQALIKALGRGAKGARELTLNESILLISGFHSGIGSKVQLAAALMLMRVRGESASEISGVAIGIKSTIEKQWAEVKPTIDWPCYAGKRELLPWLLLAAKVLAAQGERVLLHGDPKSLSHRKHIAAFVSALDIPRVSTAIEAKSALDSGGICYVDADCFSPLVAKFRHLHQELGLRSLFQTAIRCTNPGNAPVSVRSYFHPGLDELHAEIAAIMAAYPADKIIDCGHSPLYESIYECRSLERVGIFKGVQGESEINPRITTELTIVTNHSRDKKSRDKVSIPTLLEGVIGLNTLTSTIQLESEQAPKLLAEVWLSKSGSDEAYRFMFHQQESAEKLMQLADASVIGTLAMVYLLNGRSEHFSDAEALARTSWFGRHDVLSKPLVHRVC</sequence>